<dbReference type="RefSeq" id="XP_003287920.1">
    <property type="nucleotide sequence ID" value="XM_003287872.1"/>
</dbReference>
<dbReference type="EMBL" id="GL871056">
    <property type="protein sequence ID" value="EGC35549.1"/>
    <property type="molecule type" value="Genomic_DNA"/>
</dbReference>
<evidence type="ECO:0008006" key="3">
    <source>
        <dbReference type="Google" id="ProtNLM"/>
    </source>
</evidence>
<dbReference type="VEuPathDB" id="AmoebaDB:DICPUDRAFT_78776"/>
<accession>F0ZKJ0</accession>
<keyword evidence="2" id="KW-1185">Reference proteome</keyword>
<reference evidence="2" key="1">
    <citation type="journal article" date="2011" name="Genome Biol.">
        <title>Comparative genomics of the social amoebae Dictyostelium discoideum and Dictyostelium purpureum.</title>
        <authorList>
            <consortium name="US DOE Joint Genome Institute (JGI-PGF)"/>
            <person name="Sucgang R."/>
            <person name="Kuo A."/>
            <person name="Tian X."/>
            <person name="Salerno W."/>
            <person name="Parikh A."/>
            <person name="Feasley C.L."/>
            <person name="Dalin E."/>
            <person name="Tu H."/>
            <person name="Huang E."/>
            <person name="Barry K."/>
            <person name="Lindquist E."/>
            <person name="Shapiro H."/>
            <person name="Bruce D."/>
            <person name="Schmutz J."/>
            <person name="Salamov A."/>
            <person name="Fey P."/>
            <person name="Gaudet P."/>
            <person name="Anjard C."/>
            <person name="Babu M.M."/>
            <person name="Basu S."/>
            <person name="Bushmanova Y."/>
            <person name="van der Wel H."/>
            <person name="Katoh-Kurasawa M."/>
            <person name="Dinh C."/>
            <person name="Coutinho P.M."/>
            <person name="Saito T."/>
            <person name="Elias M."/>
            <person name="Schaap P."/>
            <person name="Kay R.R."/>
            <person name="Henrissat B."/>
            <person name="Eichinger L."/>
            <person name="Rivero F."/>
            <person name="Putnam N.H."/>
            <person name="West C.M."/>
            <person name="Loomis W.F."/>
            <person name="Chisholm R.L."/>
            <person name="Shaulsky G."/>
            <person name="Strassmann J.E."/>
            <person name="Queller D.C."/>
            <person name="Kuspa A."/>
            <person name="Grigoriev I.V."/>
        </authorList>
    </citation>
    <scope>NUCLEOTIDE SEQUENCE [LARGE SCALE GENOMIC DNA]</scope>
    <source>
        <strain evidence="2">QSDP1</strain>
    </source>
</reference>
<dbReference type="AlphaFoldDB" id="F0ZKJ0"/>
<organism evidence="1 2">
    <name type="scientific">Dictyostelium purpureum</name>
    <name type="common">Slime mold</name>
    <dbReference type="NCBI Taxonomy" id="5786"/>
    <lineage>
        <taxon>Eukaryota</taxon>
        <taxon>Amoebozoa</taxon>
        <taxon>Evosea</taxon>
        <taxon>Eumycetozoa</taxon>
        <taxon>Dictyostelia</taxon>
        <taxon>Dictyosteliales</taxon>
        <taxon>Dictyosteliaceae</taxon>
        <taxon>Dictyostelium</taxon>
    </lineage>
</organism>
<evidence type="ECO:0000313" key="2">
    <source>
        <dbReference type="Proteomes" id="UP000001064"/>
    </source>
</evidence>
<dbReference type="GeneID" id="10501277"/>
<proteinExistence type="predicted"/>
<sequence length="135" mass="15663">MSLSSTLKKKSEYLESIGFLGITFIRNEKIIFSTISIKENEAIDLSRVVTKPKYSYQIDGNSYDFRHTDRCMVSKISTYRNLDVEYKNGCIFKIKNPTLEESVILLGMYSPLIETDQANEQLKSLFEYLQNKGFF</sequence>
<dbReference type="InParanoid" id="F0ZKJ0"/>
<gene>
    <name evidence="1" type="ORF">DICPUDRAFT_78776</name>
</gene>
<protein>
    <recommendedName>
        <fullName evidence="3">Profilin</fullName>
    </recommendedName>
</protein>
<name>F0ZKJ0_DICPU</name>
<evidence type="ECO:0000313" key="1">
    <source>
        <dbReference type="EMBL" id="EGC35549.1"/>
    </source>
</evidence>
<dbReference type="Proteomes" id="UP000001064">
    <property type="component" value="Unassembled WGS sequence"/>
</dbReference>
<dbReference type="KEGG" id="dpp:DICPUDRAFT_78776"/>